<evidence type="ECO:0000313" key="2">
    <source>
        <dbReference type="Proteomes" id="UP000324767"/>
    </source>
</evidence>
<comment type="caution">
    <text evidence="1">The sequence shown here is derived from an EMBL/GenBank/DDBJ whole genome shotgun (WGS) entry which is preliminary data.</text>
</comment>
<gene>
    <name evidence="1" type="ORF">FRX48_00037</name>
</gene>
<accession>A0A5M8Q0T0</accession>
<name>A0A5M8Q0T0_9LECA</name>
<organism evidence="1 2">
    <name type="scientific">Lasallia pustulata</name>
    <dbReference type="NCBI Taxonomy" id="136370"/>
    <lineage>
        <taxon>Eukaryota</taxon>
        <taxon>Fungi</taxon>
        <taxon>Dikarya</taxon>
        <taxon>Ascomycota</taxon>
        <taxon>Pezizomycotina</taxon>
        <taxon>Lecanoromycetes</taxon>
        <taxon>OSLEUM clade</taxon>
        <taxon>Umbilicariomycetidae</taxon>
        <taxon>Umbilicariales</taxon>
        <taxon>Umbilicariaceae</taxon>
        <taxon>Lasallia</taxon>
    </lineage>
</organism>
<dbReference type="Proteomes" id="UP000324767">
    <property type="component" value="Unassembled WGS sequence"/>
</dbReference>
<dbReference type="EMBL" id="VXIT01000001">
    <property type="protein sequence ID" value="KAA6415322.1"/>
    <property type="molecule type" value="Genomic_DNA"/>
</dbReference>
<dbReference type="AlphaFoldDB" id="A0A5M8Q0T0"/>
<sequence>MGGEGVWTERSKLSMEWDGFHGRVKTCSFDTVTVHHRQADYPRRENLNPTIFLPARSRVTKASHALALRPNPLTFTQPLPPSASHALHFTPSSSALLPPTLRTCYPDIMQQHPHSRDLAWDSLSPSASDSAVPDAMELAVRAGVLAVVEVAHAQRLVVAGCWATVWLEENNESADGRNGGWGHWALQRD</sequence>
<proteinExistence type="predicted"/>
<reference evidence="1 2" key="1">
    <citation type="submission" date="2019-09" db="EMBL/GenBank/DDBJ databases">
        <title>The hologenome of the rock-dwelling lichen Lasallia pustulata.</title>
        <authorList>
            <person name="Greshake Tzovaras B."/>
            <person name="Segers F."/>
            <person name="Bicker A."/>
            <person name="Dal Grande F."/>
            <person name="Otte J."/>
            <person name="Hankeln T."/>
            <person name="Schmitt I."/>
            <person name="Ebersberger I."/>
        </authorList>
    </citation>
    <scope>NUCLEOTIDE SEQUENCE [LARGE SCALE GENOMIC DNA]</scope>
    <source>
        <strain evidence="1">A1-1</strain>
    </source>
</reference>
<evidence type="ECO:0000313" key="1">
    <source>
        <dbReference type="EMBL" id="KAA6415322.1"/>
    </source>
</evidence>
<protein>
    <submittedName>
        <fullName evidence="1">Uncharacterized protein</fullName>
    </submittedName>
</protein>